<dbReference type="Gene3D" id="2.60.40.1180">
    <property type="entry name" value="Golgi alpha-mannosidase II"/>
    <property type="match status" value="1"/>
</dbReference>
<dbReference type="GO" id="GO:0016020">
    <property type="term" value="C:membrane"/>
    <property type="evidence" value="ECO:0007669"/>
    <property type="project" value="InterPro"/>
</dbReference>
<reference evidence="2 3" key="1">
    <citation type="submission" date="2018-12" db="EMBL/GenBank/DDBJ databases">
        <title>Sequencing of bacterial isolates from soil warming experiment in Harvard Forest, Massachusetts, USA.</title>
        <authorList>
            <person name="Deangelis K."/>
        </authorList>
    </citation>
    <scope>NUCLEOTIDE SEQUENCE [LARGE SCALE GENOMIC DNA]</scope>
    <source>
        <strain evidence="2 3">EB153</strain>
    </source>
</reference>
<evidence type="ECO:0000313" key="2">
    <source>
        <dbReference type="EMBL" id="RSL19413.1"/>
    </source>
</evidence>
<dbReference type="InterPro" id="IPR015919">
    <property type="entry name" value="Cadherin-like_sf"/>
</dbReference>
<dbReference type="Gene3D" id="2.60.40.10">
    <property type="entry name" value="Immunoglobulins"/>
    <property type="match status" value="3"/>
</dbReference>
<dbReference type="Pfam" id="PF05345">
    <property type="entry name" value="He_PIG"/>
    <property type="match status" value="3"/>
</dbReference>
<evidence type="ECO:0000256" key="1">
    <source>
        <dbReference type="SAM" id="MobiDB-lite"/>
    </source>
</evidence>
<dbReference type="InterPro" id="IPR013783">
    <property type="entry name" value="Ig-like_fold"/>
</dbReference>
<dbReference type="OrthoDB" id="9801198at2"/>
<proteinExistence type="predicted"/>
<comment type="caution">
    <text evidence="2">The sequence shown here is derived from an EMBL/GenBank/DDBJ whole genome shotgun (WGS) entry which is preliminary data.</text>
</comment>
<dbReference type="AlphaFoldDB" id="A0A428MRP9"/>
<protein>
    <submittedName>
        <fullName evidence="2">Putative Ig domain-containing protein</fullName>
    </submittedName>
</protein>
<organism evidence="2 3">
    <name type="scientific">Edaphobacter aggregans</name>
    <dbReference type="NCBI Taxonomy" id="570835"/>
    <lineage>
        <taxon>Bacteria</taxon>
        <taxon>Pseudomonadati</taxon>
        <taxon>Acidobacteriota</taxon>
        <taxon>Terriglobia</taxon>
        <taxon>Terriglobales</taxon>
        <taxon>Acidobacteriaceae</taxon>
        <taxon>Edaphobacter</taxon>
    </lineage>
</organism>
<dbReference type="Gene3D" id="3.20.20.80">
    <property type="entry name" value="Glycosidases"/>
    <property type="match status" value="1"/>
</dbReference>
<feature type="region of interest" description="Disordered" evidence="1">
    <location>
        <begin position="45"/>
        <end position="72"/>
    </location>
</feature>
<gene>
    <name evidence="2" type="ORF">EDE15_5080</name>
</gene>
<dbReference type="PANTHER" id="PTHR37494">
    <property type="entry name" value="HEMAGGLUTININ"/>
    <property type="match status" value="1"/>
</dbReference>
<dbReference type="Proteomes" id="UP000269669">
    <property type="component" value="Unassembled WGS sequence"/>
</dbReference>
<dbReference type="SUPFAM" id="SSF51445">
    <property type="entry name" value="(Trans)glycosidases"/>
    <property type="match status" value="1"/>
</dbReference>
<keyword evidence="3" id="KW-1185">Reference proteome</keyword>
<accession>A0A428MRP9</accession>
<sequence length="855" mass="86942">MTRFTWRGHTSAPSPDNTNTVSLVLCFALLLPLLLASGCSSGTSSASTSTAPSSPVKTVTPVSITTSSLPSGTVGTPYSQTIAAANGTTPYTFGVATGTLPAGLTLSTSGVISGTPTAAGSSTFGIQVTDSSSPAGSATTSFSITVNPPPVAITTTALSASTVGSAYTQPVAASGGTTPYTFSLSSGSLPTGLTLSSAGIISGTPTAAGASTFTLKVTDSSSPALSATASFSITVNSSPMAITTATLSTPTLGSAYSQAIAASGGTAPYAFSLQSGSLPVGLTLAANGTISGTPTVAGASTFTIAVNDSSPTQLTANATYTVTAVNTVVQVNAASTLAVVPQTGFGIHTSVYDSSLSDTTNLPGLLQTGGVTVMRYPGGIYSDVYHWAQNTLTPFFASVPPACGSTQNGYLAPNTDFGHFIKTLQAVGAQAIITINYGTSVANSTAAKTIGSYNQNTCSNPNTAGQPQEAAAWVAYSNGSPSNTQVIGIDAAGFDWKTVGYWASLRAATPIATDDGYNFLRIGQSAALGIKYWELGNEIFYNGYNANQNTETDLHAPYVYPSGYGTTSIYNSRAMVPALSPSSYGTNAIPFIQAMKAVDSTIKIGFVMSSPQVDPIPATWNPAALQAVCAGANFDFAILHYYPGSYNNVTAAQLFSLPQKNMPALVTTLKTQLSRSCPSNASAIQFFVTETGPNGTLASGTPALIPGLYAAHEYLVSLENGIQNIDWLELHNNYLTTGTEAPNPAYYGIEMAHLLAGVGDSLVTTTSSNTTILAHASLKTAGGKGVLLINTDPSNPNLVQITISGATVGATATQYSYGLSSTQTTAALPSSTLSIPGSTFTVSVPPYTATEVILQ</sequence>
<dbReference type="GO" id="GO:0005509">
    <property type="term" value="F:calcium ion binding"/>
    <property type="evidence" value="ECO:0007669"/>
    <property type="project" value="InterPro"/>
</dbReference>
<name>A0A428MRP9_9BACT</name>
<feature type="compositionally biased region" description="Low complexity" evidence="1">
    <location>
        <begin position="45"/>
        <end position="71"/>
    </location>
</feature>
<dbReference type="EMBL" id="RSDW01000001">
    <property type="protein sequence ID" value="RSL19413.1"/>
    <property type="molecule type" value="Genomic_DNA"/>
</dbReference>
<dbReference type="SUPFAM" id="SSF49313">
    <property type="entry name" value="Cadherin-like"/>
    <property type="match status" value="2"/>
</dbReference>
<dbReference type="InterPro" id="IPR017853">
    <property type="entry name" value="GH"/>
</dbReference>
<dbReference type="PANTHER" id="PTHR37494:SF1">
    <property type="entry name" value="STAPHYLOCOCCUS AUREUS SURFACE PROTEIN A"/>
    <property type="match status" value="1"/>
</dbReference>
<dbReference type="InterPro" id="IPR013780">
    <property type="entry name" value="Glyco_hydro_b"/>
</dbReference>
<evidence type="ECO:0000313" key="3">
    <source>
        <dbReference type="Proteomes" id="UP000269669"/>
    </source>
</evidence>